<evidence type="ECO:0000256" key="7">
    <source>
        <dbReference type="ARBA" id="ARBA00023136"/>
    </source>
</evidence>
<dbReference type="EMBL" id="MN515204">
    <property type="protein sequence ID" value="QMS80352.1"/>
    <property type="molecule type" value="mRNA"/>
</dbReference>
<dbReference type="Pfam" id="PF02949">
    <property type="entry name" value="7tm_6"/>
    <property type="match status" value="1"/>
</dbReference>
<dbReference type="InterPro" id="IPR004117">
    <property type="entry name" value="7tm6_olfct_rcpt"/>
</dbReference>
<sequence length="380" mass="44080">MFDSIRNYIAYFKNRIKDNNFDSLLWIVNGAPSIVGFNLRKDKIWAPFFVIHMSLLTYVYGVGNVMYQVKYAKNTGDFIESYVNITIMILAAVSGYWFIVYRPPLRVILNLAEENDRLSKTSPIVKKKREKLLATIKIIVFIFYGCNLTNATFVYLPHRVDILSHYAMQPCVGLEPLTSSPNREICLTILCAQELSIMTVVLNYQALWLVLVAHTAVMYQVLSEEMLIVNTDEEILEDKLLSFIHRHNVILDITHRLKEIYSMPIGMNLGVNAICMCLFFFMPLSDWFKFMPILVYCFVVFFLNCFLCQRLINASEEFERAVYGCGWENFDVIKKKWVYIMLMNSQKPAQLLAADIIPVNIATFATTMQSMYKFITVFKL</sequence>
<comment type="caution">
    <text evidence="10">Lacks conserved residue(s) required for the propagation of feature annotation.</text>
</comment>
<evidence type="ECO:0000313" key="11">
    <source>
        <dbReference type="EMBL" id="QMS80352.1"/>
    </source>
</evidence>
<dbReference type="GO" id="GO:0005886">
    <property type="term" value="C:plasma membrane"/>
    <property type="evidence" value="ECO:0007669"/>
    <property type="project" value="UniProtKB-SubCell"/>
</dbReference>
<protein>
    <recommendedName>
        <fullName evidence="10">Odorant receptor</fullName>
    </recommendedName>
</protein>
<evidence type="ECO:0000256" key="10">
    <source>
        <dbReference type="RuleBase" id="RU351113"/>
    </source>
</evidence>
<keyword evidence="5 10" id="KW-0552">Olfaction</keyword>
<evidence type="ECO:0000256" key="6">
    <source>
        <dbReference type="ARBA" id="ARBA00022989"/>
    </source>
</evidence>
<feature type="transmembrane region" description="Helical" evidence="10">
    <location>
        <begin position="82"/>
        <end position="101"/>
    </location>
</feature>
<dbReference type="PANTHER" id="PTHR21137:SF35">
    <property type="entry name" value="ODORANT RECEPTOR 19A-RELATED"/>
    <property type="match status" value="1"/>
</dbReference>
<organism evidence="11">
    <name type="scientific">Histia rhodope</name>
    <dbReference type="NCBI Taxonomy" id="1453155"/>
    <lineage>
        <taxon>Eukaryota</taxon>
        <taxon>Metazoa</taxon>
        <taxon>Ecdysozoa</taxon>
        <taxon>Arthropoda</taxon>
        <taxon>Hexapoda</taxon>
        <taxon>Insecta</taxon>
        <taxon>Pterygota</taxon>
        <taxon>Neoptera</taxon>
        <taxon>Endopterygota</taxon>
        <taxon>Lepidoptera</taxon>
        <taxon>Glossata</taxon>
        <taxon>Ditrysia</taxon>
        <taxon>Zygaenoidea</taxon>
        <taxon>Zygaenidae</taxon>
        <taxon>Chalcosiinae</taxon>
        <taxon>Histia</taxon>
    </lineage>
</organism>
<dbReference type="GO" id="GO:0005549">
    <property type="term" value="F:odorant binding"/>
    <property type="evidence" value="ECO:0007669"/>
    <property type="project" value="InterPro"/>
</dbReference>
<feature type="transmembrane region" description="Helical" evidence="10">
    <location>
        <begin position="44"/>
        <end position="62"/>
    </location>
</feature>
<keyword evidence="3 10" id="KW-0716">Sensory transduction</keyword>
<accession>A0A7G4KBW6</accession>
<evidence type="ECO:0000256" key="8">
    <source>
        <dbReference type="ARBA" id="ARBA00023170"/>
    </source>
</evidence>
<keyword evidence="9 10" id="KW-0807">Transducer</keyword>
<keyword evidence="8 10" id="KW-0675">Receptor</keyword>
<evidence type="ECO:0000256" key="2">
    <source>
        <dbReference type="ARBA" id="ARBA00022475"/>
    </source>
</evidence>
<dbReference type="PANTHER" id="PTHR21137">
    <property type="entry name" value="ODORANT RECEPTOR"/>
    <property type="match status" value="1"/>
</dbReference>
<comment type="similarity">
    <text evidence="10">Belongs to the insect chemoreceptor superfamily. Heteromeric odorant receptor channel (TC 1.A.69) family.</text>
</comment>
<dbReference type="AlphaFoldDB" id="A0A7G4KBW6"/>
<evidence type="ECO:0000256" key="1">
    <source>
        <dbReference type="ARBA" id="ARBA00004651"/>
    </source>
</evidence>
<gene>
    <name evidence="11" type="primary">OR37</name>
</gene>
<comment type="subcellular location">
    <subcellularLocation>
        <location evidence="1 10">Cell membrane</location>
        <topology evidence="1 10">Multi-pass membrane protein</topology>
    </subcellularLocation>
</comment>
<keyword evidence="2" id="KW-1003">Cell membrane</keyword>
<evidence type="ECO:0000256" key="3">
    <source>
        <dbReference type="ARBA" id="ARBA00022606"/>
    </source>
</evidence>
<keyword evidence="7 10" id="KW-0472">Membrane</keyword>
<keyword evidence="4 10" id="KW-0812">Transmembrane</keyword>
<evidence type="ECO:0000256" key="4">
    <source>
        <dbReference type="ARBA" id="ARBA00022692"/>
    </source>
</evidence>
<name>A0A7G4KBW6_9NEOP</name>
<dbReference type="GO" id="GO:0004984">
    <property type="term" value="F:olfactory receptor activity"/>
    <property type="evidence" value="ECO:0007669"/>
    <property type="project" value="InterPro"/>
</dbReference>
<feature type="transmembrane region" description="Helical" evidence="10">
    <location>
        <begin position="290"/>
        <end position="308"/>
    </location>
</feature>
<reference evidence="11" key="1">
    <citation type="submission" date="2019-09" db="EMBL/GenBank/DDBJ databases">
        <authorList>
            <person name="Yang H."/>
        </authorList>
    </citation>
    <scope>NUCLEOTIDE SEQUENCE</scope>
</reference>
<feature type="transmembrane region" description="Helical" evidence="10">
    <location>
        <begin position="265"/>
        <end position="284"/>
    </location>
</feature>
<evidence type="ECO:0000256" key="5">
    <source>
        <dbReference type="ARBA" id="ARBA00022725"/>
    </source>
</evidence>
<proteinExistence type="evidence at transcript level"/>
<feature type="transmembrane region" description="Helical" evidence="10">
    <location>
        <begin position="132"/>
        <end position="156"/>
    </location>
</feature>
<keyword evidence="6 10" id="KW-1133">Transmembrane helix</keyword>
<evidence type="ECO:0000256" key="9">
    <source>
        <dbReference type="ARBA" id="ARBA00023224"/>
    </source>
</evidence>
<dbReference type="GO" id="GO:0007165">
    <property type="term" value="P:signal transduction"/>
    <property type="evidence" value="ECO:0007669"/>
    <property type="project" value="UniProtKB-KW"/>
</dbReference>